<dbReference type="eggNOG" id="ENOG502R9SA">
    <property type="taxonomic scope" value="Eukaryota"/>
</dbReference>
<dbReference type="AlphaFoldDB" id="Q54PI2"/>
<dbReference type="KEGG" id="ddi:DDB_G0284529"/>
<dbReference type="HOGENOM" id="CLU_552568_0_0_1"/>
<dbReference type="PANTHER" id="PTHR34726:SF3">
    <property type="entry name" value="GUANYLATE-BINDING PROTEIN N-TERMINAL DOMAIN-CONTAINING PROTEIN-RELATED"/>
    <property type="match status" value="1"/>
</dbReference>
<evidence type="ECO:0000313" key="1">
    <source>
        <dbReference type="EMBL" id="EAL65191.1"/>
    </source>
</evidence>
<dbReference type="GeneID" id="8624643"/>
<evidence type="ECO:0008006" key="3">
    <source>
        <dbReference type="Google" id="ProtNLM"/>
    </source>
</evidence>
<dbReference type="FunCoup" id="Q54PI2">
    <property type="interactions" value="1"/>
</dbReference>
<dbReference type="InterPro" id="IPR027417">
    <property type="entry name" value="P-loop_NTPase"/>
</dbReference>
<protein>
    <recommendedName>
        <fullName evidence="3">SHSP domain-containing protein</fullName>
    </recommendedName>
</protein>
<dbReference type="RefSeq" id="XP_638550.1">
    <property type="nucleotide sequence ID" value="XM_633458.1"/>
</dbReference>
<name>Q54PI2_DICDI</name>
<dbReference type="dictyBase" id="DDB_G0284529"/>
<organism evidence="1 2">
    <name type="scientific">Dictyostelium discoideum</name>
    <name type="common">Social amoeba</name>
    <dbReference type="NCBI Taxonomy" id="44689"/>
    <lineage>
        <taxon>Eukaryota</taxon>
        <taxon>Amoebozoa</taxon>
        <taxon>Evosea</taxon>
        <taxon>Eumycetozoa</taxon>
        <taxon>Dictyostelia</taxon>
        <taxon>Dictyosteliales</taxon>
        <taxon>Dictyosteliaceae</taxon>
        <taxon>Dictyostelium</taxon>
    </lineage>
</organism>
<dbReference type="Gene3D" id="3.40.50.300">
    <property type="entry name" value="P-loop containing nucleotide triphosphate hydrolases"/>
    <property type="match status" value="1"/>
</dbReference>
<evidence type="ECO:0000313" key="2">
    <source>
        <dbReference type="Proteomes" id="UP000002195"/>
    </source>
</evidence>
<dbReference type="PaxDb" id="44689-DDB0186061"/>
<keyword evidence="2" id="KW-1185">Reference proteome</keyword>
<reference evidence="1 2" key="1">
    <citation type="journal article" date="2005" name="Nature">
        <title>The genome of the social amoeba Dictyostelium discoideum.</title>
        <authorList>
            <consortium name="The Dictyostelium discoideum Sequencing Consortium"/>
            <person name="Eichinger L."/>
            <person name="Pachebat J.A."/>
            <person name="Glockner G."/>
            <person name="Rajandream M.A."/>
            <person name="Sucgang R."/>
            <person name="Berriman M."/>
            <person name="Song J."/>
            <person name="Olsen R."/>
            <person name="Szafranski K."/>
            <person name="Xu Q."/>
            <person name="Tunggal B."/>
            <person name="Kummerfeld S."/>
            <person name="Madera M."/>
            <person name="Konfortov B.A."/>
            <person name="Rivero F."/>
            <person name="Bankier A.T."/>
            <person name="Lehmann R."/>
            <person name="Hamlin N."/>
            <person name="Davies R."/>
            <person name="Gaudet P."/>
            <person name="Fey P."/>
            <person name="Pilcher K."/>
            <person name="Chen G."/>
            <person name="Saunders D."/>
            <person name="Sodergren E."/>
            <person name="Davis P."/>
            <person name="Kerhornou A."/>
            <person name="Nie X."/>
            <person name="Hall N."/>
            <person name="Anjard C."/>
            <person name="Hemphill L."/>
            <person name="Bason N."/>
            <person name="Farbrother P."/>
            <person name="Desany B."/>
            <person name="Just E."/>
            <person name="Morio T."/>
            <person name="Rost R."/>
            <person name="Churcher C."/>
            <person name="Cooper J."/>
            <person name="Haydock S."/>
            <person name="van Driessche N."/>
            <person name="Cronin A."/>
            <person name="Goodhead I."/>
            <person name="Muzny D."/>
            <person name="Mourier T."/>
            <person name="Pain A."/>
            <person name="Lu M."/>
            <person name="Harper D."/>
            <person name="Lindsay R."/>
            <person name="Hauser H."/>
            <person name="James K."/>
            <person name="Quiles M."/>
            <person name="Madan Babu M."/>
            <person name="Saito T."/>
            <person name="Buchrieser C."/>
            <person name="Wardroper A."/>
            <person name="Felder M."/>
            <person name="Thangavelu M."/>
            <person name="Johnson D."/>
            <person name="Knights A."/>
            <person name="Loulseged H."/>
            <person name="Mungall K."/>
            <person name="Oliver K."/>
            <person name="Price C."/>
            <person name="Quail M.A."/>
            <person name="Urushihara H."/>
            <person name="Hernandez J."/>
            <person name="Rabbinowitsch E."/>
            <person name="Steffen D."/>
            <person name="Sanders M."/>
            <person name="Ma J."/>
            <person name="Kohara Y."/>
            <person name="Sharp S."/>
            <person name="Simmonds M."/>
            <person name="Spiegler S."/>
            <person name="Tivey A."/>
            <person name="Sugano S."/>
            <person name="White B."/>
            <person name="Walker D."/>
            <person name="Woodward J."/>
            <person name="Winckler T."/>
            <person name="Tanaka Y."/>
            <person name="Shaulsky G."/>
            <person name="Schleicher M."/>
            <person name="Weinstock G."/>
            <person name="Rosenthal A."/>
            <person name="Cox E.C."/>
            <person name="Chisholm R.L."/>
            <person name="Gibbs R."/>
            <person name="Loomis W.F."/>
            <person name="Platzer M."/>
            <person name="Kay R.R."/>
            <person name="Williams J."/>
            <person name="Dear P.H."/>
            <person name="Noegel A.A."/>
            <person name="Barrell B."/>
            <person name="Kuspa A."/>
        </authorList>
    </citation>
    <scope>NUCLEOTIDE SEQUENCE [LARGE SCALE GENOMIC DNA]</scope>
    <source>
        <strain evidence="1 2">AX4</strain>
    </source>
</reference>
<dbReference type="STRING" id="44689.Q54PI2"/>
<gene>
    <name evidence="1" type="ORF">DDB_G0284529</name>
</gene>
<dbReference type="OMA" id="CFECTEH"/>
<sequence>MDPCEIPKSTKWDPKTEEELYDLVLKIDNVLDIKTGWPISYPFSEHYEKTAQNPGGILGPFKSLIAPSNEKMNETKQKLLGDLNEGKRKAIVCALGLYNKGKSYVLSRLFGLNLKSSYYQHTEGLSVVSSRSTMSDVLIGLDTKGSQKPVKTPYTIRDSEATERFLQELALHLSDVVLIVVDRLTRDDQSYIKQVKQKYSLIAGKLVSNVIIVHNLSHVRTVEQLDAVILEEVETLFNAKRSENPNCKCPYWTNKDDGTRHVVIAQDENRLDGKPESRAGQISNAPTFSLLKEWIQSIAAIQKESGDLVNSIVESSNKLIKYYIDHPNLKLCRTDDKKSIVISPPLQNETLSYYPNIRFNMVGIIDEVNNTQPSIVKEDNTHYHIYVDCTGYDLNDLAMTIEETNDSKQIKIVSAKPRSFSPNGEEDDKGKTIVHDDFKFNQNKLMEWSYIFPHIVVETSSSKDIDFVHNNGILYIKLTKKSKEEKIRFVKTPK</sequence>
<dbReference type="VEuPathDB" id="AmoebaDB:DDB_G0284529"/>
<dbReference type="PhylomeDB" id="Q54PI2"/>
<dbReference type="InParanoid" id="Q54PI2"/>
<proteinExistence type="predicted"/>
<dbReference type="EMBL" id="AAFI02000066">
    <property type="protein sequence ID" value="EAL65191.1"/>
    <property type="molecule type" value="Genomic_DNA"/>
</dbReference>
<accession>Q54PI2</accession>
<dbReference type="Proteomes" id="UP000002195">
    <property type="component" value="Unassembled WGS sequence"/>
</dbReference>
<comment type="caution">
    <text evidence="1">The sequence shown here is derived from an EMBL/GenBank/DDBJ whole genome shotgun (WGS) entry which is preliminary data.</text>
</comment>
<dbReference type="PANTHER" id="PTHR34726">
    <property type="entry name" value="GBP DOMAIN-CONTAINING PROTEIN"/>
    <property type="match status" value="1"/>
</dbReference>
<dbReference type="SUPFAM" id="SSF52540">
    <property type="entry name" value="P-loop containing nucleoside triphosphate hydrolases"/>
    <property type="match status" value="1"/>
</dbReference>